<organism evidence="2 3">
    <name type="scientific">Candidatus Nomurabacteria bacterium GW2011_GWB1_44_12</name>
    <dbReference type="NCBI Taxonomy" id="1618748"/>
    <lineage>
        <taxon>Bacteria</taxon>
        <taxon>Candidatus Nomuraibacteriota</taxon>
    </lineage>
</organism>
<sequence length="191" mass="20596">MKQLTTNKILGLRIFDPVVNLLIQKRKPAVNGQMSMVKCFHRGFTALEILIVIAILAILLATILPSFTNFRRSSLLNTDTMNLVTLINRARLLSVSSKDDEQYGIHLETTKAVLFKGDTYDTASSTNEVHVFSTGLTLSGIAISGGGSEILFEKVTGATTDGKKATTTLLVTGTTSSTTVLILQTGIATIY</sequence>
<keyword evidence="1" id="KW-1133">Transmembrane helix</keyword>
<comment type="caution">
    <text evidence="2">The sequence shown here is derived from an EMBL/GenBank/DDBJ whole genome shotgun (WGS) entry which is preliminary data.</text>
</comment>
<evidence type="ECO:0000313" key="3">
    <source>
        <dbReference type="Proteomes" id="UP000033815"/>
    </source>
</evidence>
<reference evidence="2 3" key="1">
    <citation type="journal article" date="2015" name="Nature">
        <title>rRNA introns, odd ribosomes, and small enigmatic genomes across a large radiation of phyla.</title>
        <authorList>
            <person name="Brown C.T."/>
            <person name="Hug L.A."/>
            <person name="Thomas B.C."/>
            <person name="Sharon I."/>
            <person name="Castelle C.J."/>
            <person name="Singh A."/>
            <person name="Wilkins M.J."/>
            <person name="Williams K.H."/>
            <person name="Banfield J.F."/>
        </authorList>
    </citation>
    <scope>NUCLEOTIDE SEQUENCE [LARGE SCALE GENOMIC DNA]</scope>
</reference>
<dbReference type="SUPFAM" id="SSF54523">
    <property type="entry name" value="Pili subunits"/>
    <property type="match status" value="1"/>
</dbReference>
<feature type="transmembrane region" description="Helical" evidence="1">
    <location>
        <begin position="44"/>
        <end position="67"/>
    </location>
</feature>
<keyword evidence="1" id="KW-0812">Transmembrane</keyword>
<dbReference type="Proteomes" id="UP000033815">
    <property type="component" value="Unassembled WGS sequence"/>
</dbReference>
<dbReference type="EMBL" id="LCHP01000004">
    <property type="protein sequence ID" value="KKT36892.1"/>
    <property type="molecule type" value="Genomic_DNA"/>
</dbReference>
<gene>
    <name evidence="2" type="ORF">UW25_C0004G0220</name>
</gene>
<dbReference type="AlphaFoldDB" id="A0A837IAB5"/>
<dbReference type="Gene3D" id="3.30.700.10">
    <property type="entry name" value="Glycoprotein, Type 4 Pilin"/>
    <property type="match status" value="1"/>
</dbReference>
<dbReference type="NCBIfam" id="TIGR02532">
    <property type="entry name" value="IV_pilin_GFxxxE"/>
    <property type="match status" value="1"/>
</dbReference>
<dbReference type="InterPro" id="IPR045584">
    <property type="entry name" value="Pilin-like"/>
</dbReference>
<keyword evidence="1" id="KW-0472">Membrane</keyword>
<dbReference type="InterPro" id="IPR012902">
    <property type="entry name" value="N_methyl_site"/>
</dbReference>
<evidence type="ECO:0000256" key="1">
    <source>
        <dbReference type="SAM" id="Phobius"/>
    </source>
</evidence>
<proteinExistence type="predicted"/>
<protein>
    <submittedName>
        <fullName evidence="2">Pilus biogenesis protein</fullName>
    </submittedName>
</protein>
<accession>A0A837IAB5</accession>
<name>A0A837IAB5_9BACT</name>
<evidence type="ECO:0000313" key="2">
    <source>
        <dbReference type="EMBL" id="KKT36892.1"/>
    </source>
</evidence>